<gene>
    <name evidence="2" type="ORF">MNR06_13075</name>
</gene>
<protein>
    <submittedName>
        <fullName evidence="2">Uncharacterized protein</fullName>
    </submittedName>
</protein>
<organism evidence="2 3">
    <name type="scientific">Bdellovibrio reynosensis</name>
    <dbReference type="NCBI Taxonomy" id="2835041"/>
    <lineage>
        <taxon>Bacteria</taxon>
        <taxon>Pseudomonadati</taxon>
        <taxon>Bdellovibrionota</taxon>
        <taxon>Bdellovibrionia</taxon>
        <taxon>Bdellovibrionales</taxon>
        <taxon>Pseudobdellovibrionaceae</taxon>
        <taxon>Bdellovibrio</taxon>
    </lineage>
</organism>
<reference evidence="2" key="1">
    <citation type="submission" date="2022-03" db="EMBL/GenBank/DDBJ databases">
        <title>Genome Identification and Characterization of new species Bdellovibrio reynosense LBG001 sp. nov. from a Mexico soil sample.</title>
        <authorList>
            <person name="Camilli A."/>
            <person name="Ajao Y."/>
            <person name="Guo X."/>
        </authorList>
    </citation>
    <scope>NUCLEOTIDE SEQUENCE</scope>
    <source>
        <strain evidence="2">LBG001</strain>
    </source>
</reference>
<name>A0ABY4C832_9BACT</name>
<evidence type="ECO:0000313" key="2">
    <source>
        <dbReference type="EMBL" id="UOF00629.1"/>
    </source>
</evidence>
<proteinExistence type="predicted"/>
<keyword evidence="1" id="KW-0732">Signal</keyword>
<dbReference type="Proteomes" id="UP000830116">
    <property type="component" value="Chromosome"/>
</dbReference>
<evidence type="ECO:0000313" key="3">
    <source>
        <dbReference type="Proteomes" id="UP000830116"/>
    </source>
</evidence>
<accession>A0ABY4C832</accession>
<feature type="chain" id="PRO_5046603830" evidence="1">
    <location>
        <begin position="22"/>
        <end position="163"/>
    </location>
</feature>
<feature type="signal peptide" evidence="1">
    <location>
        <begin position="1"/>
        <end position="21"/>
    </location>
</feature>
<keyword evidence="3" id="KW-1185">Reference proteome</keyword>
<sequence>MSARYTTLFFLVSLMPLFSFAKTTTPVGCVGKNNISPDAHAAWILPAKNIVASEKAEGSPNLEIGQRTAVMLKNNGKTSSGFVGFKTKDAGDYFLSSDFYPRMNVTDLESKKEMQVETYGPVRECDTIRKSLRFKFKGNHKYSLELISKDSKEINVLVIKANN</sequence>
<dbReference type="EMBL" id="CP093442">
    <property type="protein sequence ID" value="UOF00629.1"/>
    <property type="molecule type" value="Genomic_DNA"/>
</dbReference>
<dbReference type="RefSeq" id="WP_243536771.1">
    <property type="nucleotide sequence ID" value="NZ_CP093442.1"/>
</dbReference>
<evidence type="ECO:0000256" key="1">
    <source>
        <dbReference type="SAM" id="SignalP"/>
    </source>
</evidence>